<dbReference type="AlphaFoldDB" id="A0A248UHV3"/>
<gene>
    <name evidence="1" type="ORF">CES85_1652</name>
</gene>
<dbReference type="Proteomes" id="UP000215256">
    <property type="component" value="Chromosome 1"/>
</dbReference>
<dbReference type="InterPro" id="IPR008727">
    <property type="entry name" value="PAAR_motif"/>
</dbReference>
<reference evidence="1 2" key="1">
    <citation type="submission" date="2017-07" db="EMBL/GenBank/DDBJ databases">
        <title>Phylogenetic study on the rhizospheric bacterium Ochrobactrum sp. A44.</title>
        <authorList>
            <person name="Krzyzanowska D.M."/>
            <person name="Ossowicki A."/>
            <person name="Rajewska M."/>
            <person name="Maciag T."/>
            <person name="Kaczynski Z."/>
            <person name="Czerwicka M."/>
            <person name="Jafra S."/>
        </authorList>
    </citation>
    <scope>NUCLEOTIDE SEQUENCE [LARGE SCALE GENOMIC DNA]</scope>
    <source>
        <strain evidence="1 2">A44</strain>
    </source>
</reference>
<proteinExistence type="predicted"/>
<organism evidence="1 2">
    <name type="scientific">Ochrobactrum quorumnocens</name>
    <dbReference type="NCBI Taxonomy" id="271865"/>
    <lineage>
        <taxon>Bacteria</taxon>
        <taxon>Pseudomonadati</taxon>
        <taxon>Pseudomonadota</taxon>
        <taxon>Alphaproteobacteria</taxon>
        <taxon>Hyphomicrobiales</taxon>
        <taxon>Brucellaceae</taxon>
        <taxon>Brucella/Ochrobactrum group</taxon>
        <taxon>Ochrobactrum</taxon>
    </lineage>
</organism>
<accession>A0A248UHV3</accession>
<dbReference type="Gene3D" id="2.60.200.60">
    <property type="match status" value="1"/>
</dbReference>
<dbReference type="OrthoDB" id="197187at2"/>
<protein>
    <submittedName>
        <fullName evidence="1">PAAR motif family protein</fullName>
    </submittedName>
</protein>
<dbReference type="EMBL" id="CP022604">
    <property type="protein sequence ID" value="ASV85991.1"/>
    <property type="molecule type" value="Genomic_DNA"/>
</dbReference>
<dbReference type="KEGG" id="och:CES85_1652"/>
<dbReference type="RefSeq" id="WP_095447026.1">
    <property type="nucleotide sequence ID" value="NZ_CP022604.1"/>
</dbReference>
<dbReference type="Pfam" id="PF05488">
    <property type="entry name" value="PAAR_motif"/>
    <property type="match status" value="1"/>
</dbReference>
<evidence type="ECO:0000313" key="1">
    <source>
        <dbReference type="EMBL" id="ASV85991.1"/>
    </source>
</evidence>
<evidence type="ECO:0000313" key="2">
    <source>
        <dbReference type="Proteomes" id="UP000215256"/>
    </source>
</evidence>
<dbReference type="CDD" id="cd14744">
    <property type="entry name" value="PAAR_CT_2"/>
    <property type="match status" value="1"/>
</dbReference>
<name>A0A248UHV3_9HYPH</name>
<sequence>MPLIARLGDAGSHGGSITTSAAKWECEGALIARRGDTYACPIHGSNPIVGGSGKFICEGEPIARHGDATACGATLISGASRWSCD</sequence>